<keyword evidence="3" id="KW-1185">Reference proteome</keyword>
<feature type="transmembrane region" description="Helical" evidence="1">
    <location>
        <begin position="251"/>
        <end position="270"/>
    </location>
</feature>
<dbReference type="AlphaFoldDB" id="A0A0M2PSN5"/>
<organism evidence="2 3">
    <name type="scientific">Prochlorothrix hollandica PCC 9006 = CALU 1027</name>
    <dbReference type="NCBI Taxonomy" id="317619"/>
    <lineage>
        <taxon>Bacteria</taxon>
        <taxon>Bacillati</taxon>
        <taxon>Cyanobacteriota</taxon>
        <taxon>Cyanophyceae</taxon>
        <taxon>Prochlorotrichales</taxon>
        <taxon>Prochlorotrichaceae</taxon>
        <taxon>Prochlorothrix</taxon>
    </lineage>
</organism>
<evidence type="ECO:0000256" key="1">
    <source>
        <dbReference type="SAM" id="Phobius"/>
    </source>
</evidence>
<evidence type="ECO:0008006" key="4">
    <source>
        <dbReference type="Google" id="ProtNLM"/>
    </source>
</evidence>
<reference evidence="2" key="1">
    <citation type="submission" date="2012-04" db="EMBL/GenBank/DDBJ databases">
        <authorList>
            <person name="Borisov I.G."/>
            <person name="Ivanikova N.V."/>
            <person name="Pinevich A.V."/>
        </authorList>
    </citation>
    <scope>NUCLEOTIDE SEQUENCE</scope>
    <source>
        <strain evidence="2">CALU 1027</strain>
    </source>
</reference>
<feature type="transmembrane region" description="Helical" evidence="1">
    <location>
        <begin position="218"/>
        <end position="236"/>
    </location>
</feature>
<evidence type="ECO:0000313" key="2">
    <source>
        <dbReference type="EMBL" id="KKI99535.1"/>
    </source>
</evidence>
<name>A0A0M2PSN5_PROHO</name>
<feature type="transmembrane region" description="Helical" evidence="1">
    <location>
        <begin position="291"/>
        <end position="311"/>
    </location>
</feature>
<comment type="caution">
    <text evidence="2">The sequence shown here is derived from an EMBL/GenBank/DDBJ whole genome shotgun (WGS) entry which is preliminary data.</text>
</comment>
<dbReference type="EMBL" id="AJTX02000005">
    <property type="protein sequence ID" value="KKI99535.1"/>
    <property type="molecule type" value="Genomic_DNA"/>
</dbReference>
<dbReference type="eggNOG" id="ENOG502ZBR7">
    <property type="taxonomic scope" value="Bacteria"/>
</dbReference>
<dbReference type="Proteomes" id="UP000034681">
    <property type="component" value="Unassembled WGS sequence"/>
</dbReference>
<evidence type="ECO:0000313" key="3">
    <source>
        <dbReference type="Proteomes" id="UP000034681"/>
    </source>
</evidence>
<dbReference type="InterPro" id="IPR038050">
    <property type="entry name" value="Neuro_actylchol_rec"/>
</dbReference>
<dbReference type="GO" id="GO:0016020">
    <property type="term" value="C:membrane"/>
    <property type="evidence" value="ECO:0007669"/>
    <property type="project" value="InterPro"/>
</dbReference>
<keyword evidence="1" id="KW-1133">Transmembrane helix</keyword>
<gene>
    <name evidence="2" type="ORF">PROH_12670</name>
</gene>
<protein>
    <recommendedName>
        <fullName evidence="4">Neurotransmitter-gated ion-channel ligand-binding domain-containing protein</fullName>
    </recommendedName>
</protein>
<dbReference type="InterPro" id="IPR036734">
    <property type="entry name" value="Neur_chan_lig-bd_sf"/>
</dbReference>
<proteinExistence type="predicted"/>
<dbReference type="Gene3D" id="1.20.58.390">
    <property type="entry name" value="Neurotransmitter-gated ion-channel transmembrane domain"/>
    <property type="match status" value="1"/>
</dbReference>
<dbReference type="GO" id="GO:0005230">
    <property type="term" value="F:extracellular ligand-gated monoatomic ion channel activity"/>
    <property type="evidence" value="ECO:0007669"/>
    <property type="project" value="InterPro"/>
</dbReference>
<keyword evidence="1" id="KW-0812">Transmembrane</keyword>
<dbReference type="Gene3D" id="2.70.170.10">
    <property type="entry name" value="Neurotransmitter-gated ion-channel ligand-binding domain"/>
    <property type="match status" value="1"/>
</dbReference>
<accession>A0A0M2PSN5</accession>
<sequence>MPEVVSASPATCRVGVYVTGLRGFDFLNQSFTVDFKVWSVCPSADLKPLETLSIVDSIDWSLDNVTQFEVENNSNNLSPRDTLYWTQGEIKATLYYRWDFKNYPFDRQYLTINLQESAERASRFIYTPDFSQSGYQKALDTPGWNIKQFGIREQTTVYASTFGNPRISQGEGQYSRLVVSLDLVRSDVISFLKLTAGVYAAVALSAMSLFLDQDYADRLGILVGTLFAAVVNLQVADSSLGQTSTFTLTDLIHVTAIVYIFAAACISLYSRHLTDNGNHALAIRIDRQISLPLFVISFCVFNAIVIAYAAIVG</sequence>
<keyword evidence="1" id="KW-0472">Membrane</keyword>
<feature type="transmembrane region" description="Helical" evidence="1">
    <location>
        <begin position="191"/>
        <end position="211"/>
    </location>
</feature>